<proteinExistence type="predicted"/>
<sequence length="545" mass="62072">MDHHEAVAALRQIDERETSQTNGSGPWTVVYDSWHHSRDRNGGRFAAFARPSYRERAMQSATWDLRVGGGSPGFSQHSEDGEWVSTYHRNVDGPDLEPLVLIQEMYGVVPDAYLISEEFRLLMRLWEDKATGNFYTVGGDGSKELAIEFDGQRIRVRTPLLRRYQAARQLDLLLFSDTRIFVDTDESPEAFDELREEDHVENDSVVFMGIGDIDFRRAQVFSRLLVKRVLPPPPQEKSGIWPWDGDDEEYPEFIIGEDDHGRPIKFTCEKDKLANYFGKNPDAPHYLTPVFFRPEVLKRYYDDPKLYSVTDGRLSCGSLWGVQIDNGNPSAVMVFLGDIGRDIPSSHRDHWRAYNIPPVSRMSESTFRRSFLAQSAETENAEHLFKNAYLATQLAWTEKWGWGLYRDAEGSDAELIRRVRIPLNNTDTEFEAQLLGLAKLLVDLLNEAEIAAGLPPVKNEKGISKLERFLEAADYEYVDRDIALLRTIQNLRSRIAAHTSGSSGQAFLAEELDGLSKPEFIEKLMRAATKMFADLSELAPQRPES</sequence>
<dbReference type="EMBL" id="BJLP01000027">
    <property type="protein sequence ID" value="GEA81334.1"/>
    <property type="molecule type" value="Genomic_DNA"/>
</dbReference>
<evidence type="ECO:0000313" key="3">
    <source>
        <dbReference type="Proteomes" id="UP000315842"/>
    </source>
</evidence>
<reference evidence="2 3" key="1">
    <citation type="submission" date="2019-06" db="EMBL/GenBank/DDBJ databases">
        <title>Whole genome shotgun sequence of Cellulomonas uda NBRC 3747.</title>
        <authorList>
            <person name="Hosoyama A."/>
            <person name="Uohara A."/>
            <person name="Ohji S."/>
            <person name="Ichikawa N."/>
        </authorList>
    </citation>
    <scope>NUCLEOTIDE SEQUENCE [LARGE SCALE GENOMIC DNA]</scope>
    <source>
        <strain evidence="2 3">NBRC 3747</strain>
    </source>
</reference>
<comment type="caution">
    <text evidence="2">The sequence shown here is derived from an EMBL/GenBank/DDBJ whole genome shotgun (WGS) entry which is preliminary data.</text>
</comment>
<evidence type="ECO:0000313" key="2">
    <source>
        <dbReference type="EMBL" id="GEA81334.1"/>
    </source>
</evidence>
<evidence type="ECO:0000256" key="1">
    <source>
        <dbReference type="SAM" id="MobiDB-lite"/>
    </source>
</evidence>
<dbReference type="Proteomes" id="UP000315842">
    <property type="component" value="Unassembled WGS sequence"/>
</dbReference>
<feature type="compositionally biased region" description="Basic and acidic residues" evidence="1">
    <location>
        <begin position="1"/>
        <end position="18"/>
    </location>
</feature>
<dbReference type="AlphaFoldDB" id="A0A4Y3KD87"/>
<protein>
    <submittedName>
        <fullName evidence="2">Uncharacterized protein</fullName>
    </submittedName>
</protein>
<name>A0A4Y3KD87_CELUD</name>
<accession>A0A4Y3KD87</accession>
<feature type="region of interest" description="Disordered" evidence="1">
    <location>
        <begin position="1"/>
        <end position="25"/>
    </location>
</feature>
<gene>
    <name evidence="2" type="ORF">CUD01_17780</name>
</gene>
<organism evidence="2 3">
    <name type="scientific">Cellulomonas uda</name>
    <dbReference type="NCBI Taxonomy" id="1714"/>
    <lineage>
        <taxon>Bacteria</taxon>
        <taxon>Bacillati</taxon>
        <taxon>Actinomycetota</taxon>
        <taxon>Actinomycetes</taxon>
        <taxon>Micrococcales</taxon>
        <taxon>Cellulomonadaceae</taxon>
        <taxon>Cellulomonas</taxon>
    </lineage>
</organism>
<keyword evidence="3" id="KW-1185">Reference proteome</keyword>